<dbReference type="InterPro" id="IPR003594">
    <property type="entry name" value="HATPase_dom"/>
</dbReference>
<proteinExistence type="predicted"/>
<dbReference type="GO" id="GO:0000155">
    <property type="term" value="F:phosphorelay sensor kinase activity"/>
    <property type="evidence" value="ECO:0007669"/>
    <property type="project" value="InterPro"/>
</dbReference>
<feature type="transmembrane region" description="Helical" evidence="10">
    <location>
        <begin position="299"/>
        <end position="323"/>
    </location>
</feature>
<comment type="caution">
    <text evidence="13">The sequence shown here is derived from an EMBL/GenBank/DDBJ whole genome shotgun (WGS) entry which is preliminary data.</text>
</comment>
<dbReference type="InterPro" id="IPR004358">
    <property type="entry name" value="Sig_transdc_His_kin-like_C"/>
</dbReference>
<keyword evidence="8" id="KW-0067">ATP-binding</keyword>
<evidence type="ECO:0000313" key="13">
    <source>
        <dbReference type="EMBL" id="RNF64788.1"/>
    </source>
</evidence>
<dbReference type="CDD" id="cd00082">
    <property type="entry name" value="HisKA"/>
    <property type="match status" value="1"/>
</dbReference>
<dbReference type="Pfam" id="PF00512">
    <property type="entry name" value="HisKA"/>
    <property type="match status" value="1"/>
</dbReference>
<feature type="transmembrane region" description="Helical" evidence="10">
    <location>
        <begin position="32"/>
        <end position="51"/>
    </location>
</feature>
<evidence type="ECO:0000256" key="1">
    <source>
        <dbReference type="ARBA" id="ARBA00000085"/>
    </source>
</evidence>
<dbReference type="Gene3D" id="6.10.340.10">
    <property type="match status" value="1"/>
</dbReference>
<dbReference type="Pfam" id="PF00672">
    <property type="entry name" value="HAMP"/>
    <property type="match status" value="1"/>
</dbReference>
<dbReference type="Gene3D" id="1.10.287.130">
    <property type="match status" value="1"/>
</dbReference>
<dbReference type="CDD" id="cd00130">
    <property type="entry name" value="PAS"/>
    <property type="match status" value="1"/>
</dbReference>
<evidence type="ECO:0000259" key="11">
    <source>
        <dbReference type="PROSITE" id="PS50109"/>
    </source>
</evidence>
<protein>
    <recommendedName>
        <fullName evidence="3">histidine kinase</fullName>
        <ecNumber evidence="3">2.7.13.3</ecNumber>
    </recommendedName>
</protein>
<evidence type="ECO:0000256" key="4">
    <source>
        <dbReference type="ARBA" id="ARBA00022553"/>
    </source>
</evidence>
<dbReference type="GO" id="GO:0005524">
    <property type="term" value="F:ATP binding"/>
    <property type="evidence" value="ECO:0007669"/>
    <property type="project" value="UniProtKB-KW"/>
</dbReference>
<dbReference type="InterPro" id="IPR017232">
    <property type="entry name" value="NtrY"/>
</dbReference>
<dbReference type="SMART" id="SM00387">
    <property type="entry name" value="HATPase_c"/>
    <property type="match status" value="1"/>
</dbReference>
<dbReference type="EMBL" id="RIZI01000148">
    <property type="protein sequence ID" value="RNF64788.1"/>
    <property type="molecule type" value="Genomic_DNA"/>
</dbReference>
<evidence type="ECO:0000256" key="9">
    <source>
        <dbReference type="ARBA" id="ARBA00023012"/>
    </source>
</evidence>
<dbReference type="SMART" id="SM00388">
    <property type="entry name" value="HisKA"/>
    <property type="match status" value="1"/>
</dbReference>
<keyword evidence="5" id="KW-0808">Transferase</keyword>
<sequence>MDQQRRFTLRRWLRALSAGEIRDASRLAPRRSAILLLLAVAAFLAVDFFASTGGPLSTYFVPLLLASAVTALFLLILVLASLGALWMRLRHGEVGSQLAARLVLIIGLLSFTPAAIIFAFSWQYLDQGVDSWFSSAVQSALDQALDVARTGVDRYRNNTLAAAENISQALVGESDNSTVTTVIQLRDQYHLASVTLFGSDNRIIATSSESLSITPRLPRRELLSMAGGRPAAIIEPESGGRLVVKALVPVLSPQLGQGNRILYVEQPIPQQLTSAADAVQVAYTRYHQLLLMREPMKTAFQLSLGVALLLTVLAAIWIGLHLARRLTAPIARLAAGTQAVARGEFVPVLSVPSNDEMGVLLHSFNNMTRQLARAKQQAAAAQEQAEQRRLYLETLVNQLSSGILTFDGQGGLLEANGAAAQILQTPLPTGTDLDALRDGPLLAPFWETLGEWILHSRGEMQREIAIERPEGRQSLILHGARLHGEDGEGGGFVLVFDDVSTLVAAQRSAAWSEVARRLAHEIKNPLTPIQLSAERLRRKYLERLGTEGETLDRATRTIIHQVDALKVMVDAFSEYARQPQLQLRPVDLNMVIAEAVDLYRGQDTGVEIRAELAADLPPLLADANRLRQILNNLLRNALDALQGLGEGRGIIILRSRMAGDVEPKLLELSVVDNGPGFPPEILKRVFEPYVTSKVKGSGLGLAIVRRIVEEHGGTITADNEGVQGGARILIHFPLTDGAA</sequence>
<organism evidence="13">
    <name type="scientific">Acidithiobacillus sulfuriphilus</name>
    <dbReference type="NCBI Taxonomy" id="1867749"/>
    <lineage>
        <taxon>Bacteria</taxon>
        <taxon>Pseudomonadati</taxon>
        <taxon>Pseudomonadota</taxon>
        <taxon>Acidithiobacillia</taxon>
        <taxon>Acidithiobacillales</taxon>
        <taxon>Acidithiobacillaceae</taxon>
        <taxon>Acidithiobacillus</taxon>
    </lineage>
</organism>
<dbReference type="Gene3D" id="3.30.565.10">
    <property type="entry name" value="Histidine kinase-like ATPase, C-terminal domain"/>
    <property type="match status" value="1"/>
</dbReference>
<keyword evidence="9" id="KW-0902">Two-component regulatory system</keyword>
<dbReference type="SUPFAM" id="SSF158472">
    <property type="entry name" value="HAMP domain-like"/>
    <property type="match status" value="1"/>
</dbReference>
<comment type="catalytic activity">
    <reaction evidence="1">
        <text>ATP + protein L-histidine = ADP + protein N-phospho-L-histidine.</text>
        <dbReference type="EC" id="2.7.13.3"/>
    </reaction>
</comment>
<dbReference type="AlphaFoldDB" id="A0A3M8R882"/>
<dbReference type="InterPro" id="IPR036890">
    <property type="entry name" value="HATPase_C_sf"/>
</dbReference>
<feature type="transmembrane region" description="Helical" evidence="10">
    <location>
        <begin position="63"/>
        <end position="86"/>
    </location>
</feature>
<dbReference type="InterPro" id="IPR003660">
    <property type="entry name" value="HAMP_dom"/>
</dbReference>
<dbReference type="InterPro" id="IPR003661">
    <property type="entry name" value="HisK_dim/P_dom"/>
</dbReference>
<dbReference type="Pfam" id="PF13188">
    <property type="entry name" value="PAS_8"/>
    <property type="match status" value="1"/>
</dbReference>
<dbReference type="CDD" id="cd06225">
    <property type="entry name" value="HAMP"/>
    <property type="match status" value="1"/>
</dbReference>
<feature type="domain" description="Histidine kinase" evidence="11">
    <location>
        <begin position="517"/>
        <end position="736"/>
    </location>
</feature>
<dbReference type="PIRSF" id="PIRSF037532">
    <property type="entry name" value="STHK_NtrY"/>
    <property type="match status" value="1"/>
</dbReference>
<keyword evidence="10" id="KW-0472">Membrane</keyword>
<dbReference type="PRINTS" id="PR00344">
    <property type="entry name" value="BCTRLSENSOR"/>
</dbReference>
<accession>A0A3M8R882</accession>
<name>A0A3M8R882_9PROT</name>
<evidence type="ECO:0000256" key="10">
    <source>
        <dbReference type="SAM" id="Phobius"/>
    </source>
</evidence>
<feature type="transmembrane region" description="Helical" evidence="10">
    <location>
        <begin position="98"/>
        <end position="125"/>
    </location>
</feature>
<evidence type="ECO:0000259" key="12">
    <source>
        <dbReference type="PROSITE" id="PS50885"/>
    </source>
</evidence>
<dbReference type="PANTHER" id="PTHR43065:SF10">
    <property type="entry name" value="PEROXIDE STRESS-ACTIVATED HISTIDINE KINASE MAK3"/>
    <property type="match status" value="1"/>
</dbReference>
<evidence type="ECO:0000256" key="8">
    <source>
        <dbReference type="ARBA" id="ARBA00022840"/>
    </source>
</evidence>
<dbReference type="SUPFAM" id="SSF47384">
    <property type="entry name" value="Homodimeric domain of signal transducing histidine kinase"/>
    <property type="match status" value="1"/>
</dbReference>
<keyword evidence="4" id="KW-0597">Phosphoprotein</keyword>
<reference evidence="13" key="1">
    <citation type="submission" date="2018-10" db="EMBL/GenBank/DDBJ databases">
        <title>Acidithiobacillus sulfuriphilus sp. nov.: an extremely acidophilic sulfur-oxidizing chemolithotroph isolated from a neutral pH environment.</title>
        <authorList>
            <person name="Falagan C."/>
            <person name="Moya-Beltran A."/>
            <person name="Quatrini R."/>
            <person name="Johnson D.B."/>
        </authorList>
    </citation>
    <scope>NUCLEOTIDE SEQUENCE [LARGE SCALE GENOMIC DNA]</scope>
    <source>
        <strain evidence="13">CJ-2</strain>
    </source>
</reference>
<dbReference type="EC" id="2.7.13.3" evidence="3"/>
<evidence type="ECO:0000256" key="7">
    <source>
        <dbReference type="ARBA" id="ARBA00022777"/>
    </source>
</evidence>
<dbReference type="GO" id="GO:0016020">
    <property type="term" value="C:membrane"/>
    <property type="evidence" value="ECO:0007669"/>
    <property type="project" value="UniProtKB-SubCell"/>
</dbReference>
<evidence type="ECO:0000256" key="5">
    <source>
        <dbReference type="ARBA" id="ARBA00022679"/>
    </source>
</evidence>
<dbReference type="RefSeq" id="WP_123103000.1">
    <property type="nucleotide sequence ID" value="NZ_CP127527.1"/>
</dbReference>
<comment type="subcellular location">
    <subcellularLocation>
        <location evidence="2">Membrane</location>
    </subcellularLocation>
</comment>
<dbReference type="SMART" id="SM00304">
    <property type="entry name" value="HAMP"/>
    <property type="match status" value="1"/>
</dbReference>
<dbReference type="SUPFAM" id="SSF55785">
    <property type="entry name" value="PYP-like sensor domain (PAS domain)"/>
    <property type="match status" value="1"/>
</dbReference>
<keyword evidence="7" id="KW-0418">Kinase</keyword>
<dbReference type="Pfam" id="PF02518">
    <property type="entry name" value="HATPase_c"/>
    <property type="match status" value="1"/>
</dbReference>
<dbReference type="PROSITE" id="PS50885">
    <property type="entry name" value="HAMP"/>
    <property type="match status" value="1"/>
</dbReference>
<dbReference type="Gene3D" id="3.30.450.20">
    <property type="entry name" value="PAS domain"/>
    <property type="match status" value="1"/>
</dbReference>
<dbReference type="SUPFAM" id="SSF55874">
    <property type="entry name" value="ATPase domain of HSP90 chaperone/DNA topoisomerase II/histidine kinase"/>
    <property type="match status" value="1"/>
</dbReference>
<dbReference type="InterPro" id="IPR035965">
    <property type="entry name" value="PAS-like_dom_sf"/>
</dbReference>
<dbReference type="PANTHER" id="PTHR43065">
    <property type="entry name" value="SENSOR HISTIDINE KINASE"/>
    <property type="match status" value="1"/>
</dbReference>
<evidence type="ECO:0000256" key="2">
    <source>
        <dbReference type="ARBA" id="ARBA00004370"/>
    </source>
</evidence>
<keyword evidence="6" id="KW-0547">Nucleotide-binding</keyword>
<dbReference type="PROSITE" id="PS50109">
    <property type="entry name" value="HIS_KIN"/>
    <property type="match status" value="1"/>
</dbReference>
<dbReference type="InterPro" id="IPR036097">
    <property type="entry name" value="HisK_dim/P_sf"/>
</dbReference>
<keyword evidence="10" id="KW-0812">Transmembrane</keyword>
<dbReference type="OrthoDB" id="5287283at2"/>
<gene>
    <name evidence="13" type="ORF">EC580_05575</name>
</gene>
<feature type="domain" description="HAMP" evidence="12">
    <location>
        <begin position="324"/>
        <end position="376"/>
    </location>
</feature>
<dbReference type="InterPro" id="IPR005467">
    <property type="entry name" value="His_kinase_dom"/>
</dbReference>
<keyword evidence="10" id="KW-1133">Transmembrane helix</keyword>
<evidence type="ECO:0000256" key="3">
    <source>
        <dbReference type="ARBA" id="ARBA00012438"/>
    </source>
</evidence>
<evidence type="ECO:0000256" key="6">
    <source>
        <dbReference type="ARBA" id="ARBA00022741"/>
    </source>
</evidence>
<dbReference type="InterPro" id="IPR000014">
    <property type="entry name" value="PAS"/>
</dbReference>